<organism evidence="2 3">
    <name type="scientific">Dysgonomonas macrotermitis</name>
    <dbReference type="NCBI Taxonomy" id="1346286"/>
    <lineage>
        <taxon>Bacteria</taxon>
        <taxon>Pseudomonadati</taxon>
        <taxon>Bacteroidota</taxon>
        <taxon>Bacteroidia</taxon>
        <taxon>Bacteroidales</taxon>
        <taxon>Dysgonomonadaceae</taxon>
        <taxon>Dysgonomonas</taxon>
    </lineage>
</organism>
<keyword evidence="1" id="KW-0732">Signal</keyword>
<dbReference type="Proteomes" id="UP000184480">
    <property type="component" value="Unassembled WGS sequence"/>
</dbReference>
<reference evidence="3" key="1">
    <citation type="submission" date="2016-11" db="EMBL/GenBank/DDBJ databases">
        <authorList>
            <person name="Varghese N."/>
            <person name="Submissions S."/>
        </authorList>
    </citation>
    <scope>NUCLEOTIDE SEQUENCE [LARGE SCALE GENOMIC DNA]</scope>
    <source>
        <strain evidence="3">DSM 27370</strain>
    </source>
</reference>
<proteinExistence type="predicted"/>
<evidence type="ECO:0000313" key="2">
    <source>
        <dbReference type="EMBL" id="SHF54559.1"/>
    </source>
</evidence>
<dbReference type="STRING" id="1346286.SAMN05444362_107183"/>
<dbReference type="AlphaFoldDB" id="A0A1M5CIM6"/>
<sequence>MTYLKYILLLFSMLAAILQAQENTRIIGTWQSDHLIGEKIQKPDDYILSFPNTILQQKAFGNKIVFSDDGIFTSKEISWCGFGSYPTIEGRYEVIDKNKIQLYLTRYYSSMSIGQINRYMDHDLGTYRIEELPDKTFKLIFTPNGTESNDLKRAKSIIQNLKPAINTDQEWKGIDASYRNAGDRIIFEQILKTSKKFSPEKTELIHSQYLDDYLFKAFIFKYKENFYVGLYTDLLSSQMYFIYEPEPEKTINNQ</sequence>
<accession>A0A1M5CIM6</accession>
<dbReference type="EMBL" id="FQUC01000007">
    <property type="protein sequence ID" value="SHF54559.1"/>
    <property type="molecule type" value="Genomic_DNA"/>
</dbReference>
<name>A0A1M5CIM6_9BACT</name>
<gene>
    <name evidence="2" type="ORF">SAMN05444362_107183</name>
</gene>
<evidence type="ECO:0000313" key="3">
    <source>
        <dbReference type="Proteomes" id="UP000184480"/>
    </source>
</evidence>
<dbReference type="RefSeq" id="WP_062183857.1">
    <property type="nucleotide sequence ID" value="NZ_BBXL01000023.1"/>
</dbReference>
<evidence type="ECO:0000256" key="1">
    <source>
        <dbReference type="SAM" id="SignalP"/>
    </source>
</evidence>
<protein>
    <submittedName>
        <fullName evidence="2">Uncharacterized protein</fullName>
    </submittedName>
</protein>
<keyword evidence="3" id="KW-1185">Reference proteome</keyword>
<feature type="signal peptide" evidence="1">
    <location>
        <begin position="1"/>
        <end position="20"/>
    </location>
</feature>
<feature type="chain" id="PRO_5009909306" evidence="1">
    <location>
        <begin position="21"/>
        <end position="254"/>
    </location>
</feature>